<evidence type="ECO:0000313" key="2">
    <source>
        <dbReference type="EMBL" id="TFK44396.1"/>
    </source>
</evidence>
<evidence type="ECO:0000256" key="1">
    <source>
        <dbReference type="SAM" id="MobiDB-lite"/>
    </source>
</evidence>
<dbReference type="EMBL" id="ML213590">
    <property type="protein sequence ID" value="TFK44396.1"/>
    <property type="molecule type" value="Genomic_DNA"/>
</dbReference>
<dbReference type="OrthoDB" id="2573559at2759"/>
<feature type="region of interest" description="Disordered" evidence="1">
    <location>
        <begin position="500"/>
        <end position="534"/>
    </location>
</feature>
<reference evidence="2 3" key="1">
    <citation type="journal article" date="2019" name="Nat. Ecol. Evol.">
        <title>Megaphylogeny resolves global patterns of mushroom evolution.</title>
        <authorList>
            <person name="Varga T."/>
            <person name="Krizsan K."/>
            <person name="Foldi C."/>
            <person name="Dima B."/>
            <person name="Sanchez-Garcia M."/>
            <person name="Sanchez-Ramirez S."/>
            <person name="Szollosi G.J."/>
            <person name="Szarkandi J.G."/>
            <person name="Papp V."/>
            <person name="Albert L."/>
            <person name="Andreopoulos W."/>
            <person name="Angelini C."/>
            <person name="Antonin V."/>
            <person name="Barry K.W."/>
            <person name="Bougher N.L."/>
            <person name="Buchanan P."/>
            <person name="Buyck B."/>
            <person name="Bense V."/>
            <person name="Catcheside P."/>
            <person name="Chovatia M."/>
            <person name="Cooper J."/>
            <person name="Damon W."/>
            <person name="Desjardin D."/>
            <person name="Finy P."/>
            <person name="Geml J."/>
            <person name="Haridas S."/>
            <person name="Hughes K."/>
            <person name="Justo A."/>
            <person name="Karasinski D."/>
            <person name="Kautmanova I."/>
            <person name="Kiss B."/>
            <person name="Kocsube S."/>
            <person name="Kotiranta H."/>
            <person name="LaButti K.M."/>
            <person name="Lechner B.E."/>
            <person name="Liimatainen K."/>
            <person name="Lipzen A."/>
            <person name="Lukacs Z."/>
            <person name="Mihaltcheva S."/>
            <person name="Morgado L.N."/>
            <person name="Niskanen T."/>
            <person name="Noordeloos M.E."/>
            <person name="Ohm R.A."/>
            <person name="Ortiz-Santana B."/>
            <person name="Ovrebo C."/>
            <person name="Racz N."/>
            <person name="Riley R."/>
            <person name="Savchenko A."/>
            <person name="Shiryaev A."/>
            <person name="Soop K."/>
            <person name="Spirin V."/>
            <person name="Szebenyi C."/>
            <person name="Tomsovsky M."/>
            <person name="Tulloss R.E."/>
            <person name="Uehling J."/>
            <person name="Grigoriev I.V."/>
            <person name="Vagvolgyi C."/>
            <person name="Papp T."/>
            <person name="Martin F.M."/>
            <person name="Miettinen O."/>
            <person name="Hibbett D.S."/>
            <person name="Nagy L.G."/>
        </authorList>
    </citation>
    <scope>NUCLEOTIDE SEQUENCE [LARGE SCALE GENOMIC DNA]</scope>
    <source>
        <strain evidence="2 3">CBS 166.37</strain>
    </source>
</reference>
<dbReference type="STRING" id="68775.A0A5C3MJ45"/>
<keyword evidence="3" id="KW-1185">Reference proteome</keyword>
<proteinExistence type="predicted"/>
<feature type="compositionally biased region" description="Basic residues" evidence="1">
    <location>
        <begin position="514"/>
        <end position="528"/>
    </location>
</feature>
<gene>
    <name evidence="2" type="ORF">BDQ12DRAFT_730462</name>
</gene>
<protein>
    <submittedName>
        <fullName evidence="2">Uncharacterized protein</fullName>
    </submittedName>
</protein>
<accession>A0A5C3MJ45</accession>
<feature type="compositionally biased region" description="Polar residues" evidence="1">
    <location>
        <begin position="208"/>
        <end position="224"/>
    </location>
</feature>
<sequence>MPGVLRRFYVLVCIDFHSAKFSGAEGTIIEGEDLSRMIWGLDSSQFDTSKVKPKPAITHRPIPQTNTPTLYHTSQLNNTVFRDSQQDVIDISSRNVHRKHEAPISLGSSLSSTLHSTPKDYFTYMTPECGLWQRDISQSEVQGRLIYSEMAKPYVTNKQPRANEGLGLNLDWNNVFSESRIGSGLHPNSRSSKATTTFFSASHDASDKTNSFNEVKRQNQSRTVHPSRGMSALNIAHQYRTKKLLQNNLLTPPESCSPQWSPFLPTLPEYPQPASPDLNQQQLLQHIHSQLLRTSSISREFQQNHPQRLESHSNDIPTSVIERDLQSAVQTMQKLELAANAKSDVNAYRPLNSLNRYQACPLSPVSPQLQSTIIRQAPRSIPLARLVQRRLSSESKEPVIAHGDHHHCQSLTASCTQHEHDSRVQTARLSVSNHASRDVNSVAHGTRDTTNLYHKVNTEPVTPPGLRHLPKRKPVVINEKQSANNDTWGLEREDIAKWFVTSKEQKESEPGGKASRRRKLRNKHKKRSASQPTA</sequence>
<name>A0A5C3MJ45_9AGAR</name>
<organism evidence="2 3">
    <name type="scientific">Crucibulum laeve</name>
    <dbReference type="NCBI Taxonomy" id="68775"/>
    <lineage>
        <taxon>Eukaryota</taxon>
        <taxon>Fungi</taxon>
        <taxon>Dikarya</taxon>
        <taxon>Basidiomycota</taxon>
        <taxon>Agaricomycotina</taxon>
        <taxon>Agaricomycetes</taxon>
        <taxon>Agaricomycetidae</taxon>
        <taxon>Agaricales</taxon>
        <taxon>Agaricineae</taxon>
        <taxon>Nidulariaceae</taxon>
        <taxon>Crucibulum</taxon>
    </lineage>
</organism>
<dbReference type="AlphaFoldDB" id="A0A5C3MJ45"/>
<feature type="region of interest" description="Disordered" evidence="1">
    <location>
        <begin position="50"/>
        <end position="69"/>
    </location>
</feature>
<feature type="region of interest" description="Disordered" evidence="1">
    <location>
        <begin position="203"/>
        <end position="226"/>
    </location>
</feature>
<evidence type="ECO:0000313" key="3">
    <source>
        <dbReference type="Proteomes" id="UP000308652"/>
    </source>
</evidence>
<dbReference type="Proteomes" id="UP000308652">
    <property type="component" value="Unassembled WGS sequence"/>
</dbReference>